<accession>A0AAU9M5I2</accession>
<sequence>MSNDDWVSFSLRHGLVETCDALLTSIKYWKEEFFFVSSTAFDGPMVYGATADRTAYPSSDLAPEEQSTMNLLLENFVKWTDAEEIMLGVASMSSYWKFFGRKPMETLACHEVTLLEQLHRKHLASYALVTEEATIPNSPSQLESSMDSMMHITGQDMNLPVIPSPSKKYCENIIRQ</sequence>
<proteinExistence type="predicted"/>
<gene>
    <name evidence="1" type="ORF">LVIROSA_LOCUS9684</name>
</gene>
<protein>
    <submittedName>
        <fullName evidence="1">Uncharacterized protein</fullName>
    </submittedName>
</protein>
<keyword evidence="2" id="KW-1185">Reference proteome</keyword>
<dbReference type="Proteomes" id="UP001157418">
    <property type="component" value="Unassembled WGS sequence"/>
</dbReference>
<dbReference type="EMBL" id="CAKMRJ010001112">
    <property type="protein sequence ID" value="CAH1422346.1"/>
    <property type="molecule type" value="Genomic_DNA"/>
</dbReference>
<evidence type="ECO:0000313" key="1">
    <source>
        <dbReference type="EMBL" id="CAH1422346.1"/>
    </source>
</evidence>
<evidence type="ECO:0000313" key="2">
    <source>
        <dbReference type="Proteomes" id="UP001157418"/>
    </source>
</evidence>
<dbReference type="AlphaFoldDB" id="A0AAU9M5I2"/>
<name>A0AAU9M5I2_9ASTR</name>
<reference evidence="1 2" key="1">
    <citation type="submission" date="2022-01" db="EMBL/GenBank/DDBJ databases">
        <authorList>
            <person name="Xiong W."/>
            <person name="Schranz E."/>
        </authorList>
    </citation>
    <scope>NUCLEOTIDE SEQUENCE [LARGE SCALE GENOMIC DNA]</scope>
</reference>
<organism evidence="1 2">
    <name type="scientific">Lactuca virosa</name>
    <dbReference type="NCBI Taxonomy" id="75947"/>
    <lineage>
        <taxon>Eukaryota</taxon>
        <taxon>Viridiplantae</taxon>
        <taxon>Streptophyta</taxon>
        <taxon>Embryophyta</taxon>
        <taxon>Tracheophyta</taxon>
        <taxon>Spermatophyta</taxon>
        <taxon>Magnoliopsida</taxon>
        <taxon>eudicotyledons</taxon>
        <taxon>Gunneridae</taxon>
        <taxon>Pentapetalae</taxon>
        <taxon>asterids</taxon>
        <taxon>campanulids</taxon>
        <taxon>Asterales</taxon>
        <taxon>Asteraceae</taxon>
        <taxon>Cichorioideae</taxon>
        <taxon>Cichorieae</taxon>
        <taxon>Lactucinae</taxon>
        <taxon>Lactuca</taxon>
    </lineage>
</organism>
<comment type="caution">
    <text evidence="1">The sequence shown here is derived from an EMBL/GenBank/DDBJ whole genome shotgun (WGS) entry which is preliminary data.</text>
</comment>